<dbReference type="GO" id="GO:1990259">
    <property type="term" value="F:histone H2AQ104 methyltransferase activity"/>
    <property type="evidence" value="ECO:0007669"/>
    <property type="project" value="TreeGrafter"/>
</dbReference>
<dbReference type="SUPFAM" id="SSF53335">
    <property type="entry name" value="S-adenosyl-L-methionine-dependent methyltransferases"/>
    <property type="match status" value="1"/>
</dbReference>
<dbReference type="NCBIfam" id="NF003276">
    <property type="entry name" value="PRK04266.1-2"/>
    <property type="match status" value="1"/>
</dbReference>
<dbReference type="InterPro" id="IPR029063">
    <property type="entry name" value="SAM-dependent_MTases_sf"/>
</dbReference>
<dbReference type="AlphaFoldDB" id="T0XX14"/>
<evidence type="ECO:0000313" key="7">
    <source>
        <dbReference type="EMBL" id="EQD27356.1"/>
    </source>
</evidence>
<name>T0XX14_9ZZZZ</name>
<reference evidence="7" key="2">
    <citation type="journal article" date="2014" name="ISME J.">
        <title>Microbial stratification in low pH oxic and suboxic macroscopic growths along an acid mine drainage.</title>
        <authorList>
            <person name="Mendez-Garcia C."/>
            <person name="Mesa V."/>
            <person name="Sprenger R.R."/>
            <person name="Richter M."/>
            <person name="Diez M.S."/>
            <person name="Solano J."/>
            <person name="Bargiela R."/>
            <person name="Golyshina O.V."/>
            <person name="Manteca A."/>
            <person name="Ramos J.L."/>
            <person name="Gallego J.R."/>
            <person name="Llorente I."/>
            <person name="Martins Dos Santos V.A."/>
            <person name="Jensen O.N."/>
            <person name="Pelaez A.I."/>
            <person name="Sanchez J."/>
            <person name="Ferrer M."/>
        </authorList>
    </citation>
    <scope>NUCLEOTIDE SEQUENCE</scope>
</reference>
<keyword evidence="5 7" id="KW-0808">Transferase</keyword>
<evidence type="ECO:0000256" key="6">
    <source>
        <dbReference type="ARBA" id="ARBA00022884"/>
    </source>
</evidence>
<keyword evidence="3" id="KW-0698">rRNA processing</keyword>
<reference evidence="7" key="1">
    <citation type="submission" date="2013-08" db="EMBL/GenBank/DDBJ databases">
        <authorList>
            <person name="Mendez C."/>
            <person name="Richter M."/>
            <person name="Ferrer M."/>
            <person name="Sanchez J."/>
        </authorList>
    </citation>
    <scope>NUCLEOTIDE SEQUENCE</scope>
</reference>
<organism evidence="7">
    <name type="scientific">mine drainage metagenome</name>
    <dbReference type="NCBI Taxonomy" id="410659"/>
    <lineage>
        <taxon>unclassified sequences</taxon>
        <taxon>metagenomes</taxon>
        <taxon>ecological metagenomes</taxon>
    </lineage>
</organism>
<dbReference type="Pfam" id="PF01269">
    <property type="entry name" value="Fibrillarin"/>
    <property type="match status" value="1"/>
</dbReference>
<proteinExistence type="inferred from homology"/>
<feature type="non-terminal residue" evidence="7">
    <location>
        <position position="1"/>
    </location>
</feature>
<comment type="caution">
    <text evidence="7">The sequence shown here is derived from an EMBL/GenBank/DDBJ whole genome shotgun (WGS) entry which is preliminary data.</text>
</comment>
<gene>
    <name evidence="7" type="ORF">B1A_21695</name>
</gene>
<accession>T0XX14</accession>
<dbReference type="GO" id="GO:0008649">
    <property type="term" value="F:rRNA methyltransferase activity"/>
    <property type="evidence" value="ECO:0007669"/>
    <property type="project" value="TreeGrafter"/>
</dbReference>
<dbReference type="Gene3D" id="3.40.50.150">
    <property type="entry name" value="Vaccinia Virus protein VP39"/>
    <property type="match status" value="1"/>
</dbReference>
<evidence type="ECO:0000256" key="4">
    <source>
        <dbReference type="ARBA" id="ARBA00022603"/>
    </source>
</evidence>
<dbReference type="PANTHER" id="PTHR10335">
    <property type="entry name" value="RRNA 2-O-METHYLTRANSFERASE FIBRILLARIN"/>
    <property type="match status" value="1"/>
</dbReference>
<evidence type="ECO:0000256" key="2">
    <source>
        <dbReference type="ARBA" id="ARBA00015190"/>
    </source>
</evidence>
<keyword evidence="4 7" id="KW-0489">Methyltransferase</keyword>
<dbReference type="GO" id="GO:0000494">
    <property type="term" value="P:box C/D sno(s)RNA 3'-end processing"/>
    <property type="evidence" value="ECO:0007669"/>
    <property type="project" value="TreeGrafter"/>
</dbReference>
<evidence type="ECO:0000256" key="3">
    <source>
        <dbReference type="ARBA" id="ARBA00022552"/>
    </source>
</evidence>
<sequence>STGTTVSHISDIVTDGSIYAVEFAPEPFQKLLLLSVERNNILPILENSRNPEKYSFFIDRKIDLIYQDISQRDQLDIFKRNLEFFPDWQQAILVLKLRSISSRSDLTETLESSISGLDDYFIRKKVDLSPIHRSHYMILMERRKRVPID</sequence>
<protein>
    <recommendedName>
        <fullName evidence="2">rRNA 2'-O-methyltransferase fibrillarin</fullName>
    </recommendedName>
</protein>
<dbReference type="GO" id="GO:0003723">
    <property type="term" value="F:RNA binding"/>
    <property type="evidence" value="ECO:0007669"/>
    <property type="project" value="UniProtKB-KW"/>
</dbReference>
<evidence type="ECO:0000256" key="5">
    <source>
        <dbReference type="ARBA" id="ARBA00022679"/>
    </source>
</evidence>
<dbReference type="EMBL" id="AUZX01016036">
    <property type="protein sequence ID" value="EQD27356.1"/>
    <property type="molecule type" value="Genomic_DNA"/>
</dbReference>
<dbReference type="PRINTS" id="PR00052">
    <property type="entry name" value="FIBRILLARIN"/>
</dbReference>
<dbReference type="SMART" id="SM01206">
    <property type="entry name" value="Fibrillarin"/>
    <property type="match status" value="1"/>
</dbReference>
<evidence type="ECO:0000256" key="1">
    <source>
        <dbReference type="ARBA" id="ARBA00010632"/>
    </source>
</evidence>
<comment type="similarity">
    <text evidence="1">Belongs to the methyltransferase superfamily. Fibrillarin family.</text>
</comment>
<keyword evidence="6" id="KW-0694">RNA-binding</keyword>
<dbReference type="PANTHER" id="PTHR10335:SF17">
    <property type="entry name" value="FIBRILLARIN"/>
    <property type="match status" value="1"/>
</dbReference>
<dbReference type="InterPro" id="IPR000692">
    <property type="entry name" value="Fibrillarin"/>
</dbReference>